<accession>A0A1G7PLR2</accession>
<dbReference type="EMBL" id="FNCF01000002">
    <property type="protein sequence ID" value="SDF87157.1"/>
    <property type="molecule type" value="Genomic_DNA"/>
</dbReference>
<dbReference type="OrthoDB" id="5188602at2"/>
<dbReference type="AlphaFoldDB" id="A0A1G7PLR2"/>
<proteinExistence type="predicted"/>
<keyword evidence="2" id="KW-1185">Reference proteome</keyword>
<name>A0A1G7PLR2_9ACTN</name>
<protein>
    <submittedName>
        <fullName evidence="1">Uncharacterized protein</fullName>
    </submittedName>
</protein>
<reference evidence="2" key="1">
    <citation type="submission" date="2016-10" db="EMBL/GenBank/DDBJ databases">
        <authorList>
            <person name="Varghese N."/>
            <person name="Submissions S."/>
        </authorList>
    </citation>
    <scope>NUCLEOTIDE SEQUENCE [LARGE SCALE GENOMIC DNA]</scope>
    <source>
        <strain evidence="2">DSM 44526</strain>
    </source>
</reference>
<dbReference type="RefSeq" id="WP_091059835.1">
    <property type="nucleotide sequence ID" value="NZ_FNCF01000002.1"/>
</dbReference>
<organism evidence="1 2">
    <name type="scientific">Klenkia brasiliensis</name>
    <dbReference type="NCBI Taxonomy" id="333142"/>
    <lineage>
        <taxon>Bacteria</taxon>
        <taxon>Bacillati</taxon>
        <taxon>Actinomycetota</taxon>
        <taxon>Actinomycetes</taxon>
        <taxon>Geodermatophilales</taxon>
        <taxon>Geodermatophilaceae</taxon>
        <taxon>Klenkia</taxon>
    </lineage>
</organism>
<sequence>MVREQKPSIFQLGAVEGADGQVVVSGWGLGMCAPRCACHRDPADGQLRISEDRVAGTLGLHSFRPAPCACCRPWTTDELRAVLRDAAAVAALEARERTAG</sequence>
<evidence type="ECO:0000313" key="2">
    <source>
        <dbReference type="Proteomes" id="UP000198863"/>
    </source>
</evidence>
<evidence type="ECO:0000313" key="1">
    <source>
        <dbReference type="EMBL" id="SDF87157.1"/>
    </source>
</evidence>
<gene>
    <name evidence="1" type="ORF">SAMN05660324_1139</name>
</gene>
<dbReference type="Proteomes" id="UP000198863">
    <property type="component" value="Unassembled WGS sequence"/>
</dbReference>